<name>A0ABV5YF35_9ACTN</name>
<keyword evidence="3" id="KW-1185">Reference proteome</keyword>
<feature type="region of interest" description="Disordered" evidence="1">
    <location>
        <begin position="74"/>
        <end position="103"/>
    </location>
</feature>
<evidence type="ECO:0000256" key="1">
    <source>
        <dbReference type="SAM" id="MobiDB-lite"/>
    </source>
</evidence>
<organism evidence="2 3">
    <name type="scientific">Actinoallomurus acaciae</name>
    <dbReference type="NCBI Taxonomy" id="502577"/>
    <lineage>
        <taxon>Bacteria</taxon>
        <taxon>Bacillati</taxon>
        <taxon>Actinomycetota</taxon>
        <taxon>Actinomycetes</taxon>
        <taxon>Streptosporangiales</taxon>
        <taxon>Thermomonosporaceae</taxon>
        <taxon>Actinoallomurus</taxon>
    </lineage>
</organism>
<gene>
    <name evidence="2" type="ORF">ACFFNX_15760</name>
</gene>
<evidence type="ECO:0000313" key="3">
    <source>
        <dbReference type="Proteomes" id="UP001589627"/>
    </source>
</evidence>
<sequence length="122" mass="13134">MNSAVTARPTPPGGGPRPACHAMYLVRTDSGVEPYLLTLDLQAVMARHGEPDPQAEVYAADAKPPPYHRRALDAGVPLWSRPDRRDGSTASTDGLRCPRRAIDTTSAAKRLDAGEWLSTEGK</sequence>
<accession>A0ABV5YF35</accession>
<dbReference type="RefSeq" id="WP_378201698.1">
    <property type="nucleotide sequence ID" value="NZ_JBHLZP010000098.1"/>
</dbReference>
<proteinExistence type="predicted"/>
<dbReference type="Proteomes" id="UP001589627">
    <property type="component" value="Unassembled WGS sequence"/>
</dbReference>
<protein>
    <submittedName>
        <fullName evidence="2">Uncharacterized protein</fullName>
    </submittedName>
</protein>
<dbReference type="EMBL" id="JBHLZP010000098">
    <property type="protein sequence ID" value="MFB9833646.1"/>
    <property type="molecule type" value="Genomic_DNA"/>
</dbReference>
<evidence type="ECO:0000313" key="2">
    <source>
        <dbReference type="EMBL" id="MFB9833646.1"/>
    </source>
</evidence>
<reference evidence="2 3" key="1">
    <citation type="submission" date="2024-09" db="EMBL/GenBank/DDBJ databases">
        <authorList>
            <person name="Sun Q."/>
            <person name="Mori K."/>
        </authorList>
    </citation>
    <scope>NUCLEOTIDE SEQUENCE [LARGE SCALE GENOMIC DNA]</scope>
    <source>
        <strain evidence="2 3">TBRC 0563</strain>
    </source>
</reference>
<comment type="caution">
    <text evidence="2">The sequence shown here is derived from an EMBL/GenBank/DDBJ whole genome shotgun (WGS) entry which is preliminary data.</text>
</comment>